<reference evidence="3" key="1">
    <citation type="journal article" date="2014" name="Front. Microbiol.">
        <title>High frequency of phylogenetically diverse reductive dehalogenase-homologous genes in deep subseafloor sedimentary metagenomes.</title>
        <authorList>
            <person name="Kawai M."/>
            <person name="Futagami T."/>
            <person name="Toyoda A."/>
            <person name="Takaki Y."/>
            <person name="Nishi S."/>
            <person name="Hori S."/>
            <person name="Arai W."/>
            <person name="Tsubouchi T."/>
            <person name="Morono Y."/>
            <person name="Uchiyama I."/>
            <person name="Ito T."/>
            <person name="Fujiyama A."/>
            <person name="Inagaki F."/>
            <person name="Takami H."/>
        </authorList>
    </citation>
    <scope>NUCLEOTIDE SEQUENCE</scope>
    <source>
        <strain evidence="3">Expedition CK06-06</strain>
    </source>
</reference>
<evidence type="ECO:0000259" key="2">
    <source>
        <dbReference type="PROSITE" id="PS50110"/>
    </source>
</evidence>
<comment type="caution">
    <text evidence="3">The sequence shown here is derived from an EMBL/GenBank/DDBJ whole genome shotgun (WGS) entry which is preliminary data.</text>
</comment>
<name>X0YIH2_9ZZZZ</name>
<dbReference type="GO" id="GO:0000160">
    <property type="term" value="P:phosphorelay signal transduction system"/>
    <property type="evidence" value="ECO:0007669"/>
    <property type="project" value="InterPro"/>
</dbReference>
<evidence type="ECO:0000256" key="1">
    <source>
        <dbReference type="ARBA" id="ARBA00022553"/>
    </source>
</evidence>
<dbReference type="InterPro" id="IPR050595">
    <property type="entry name" value="Bact_response_regulator"/>
</dbReference>
<feature type="domain" description="Response regulatory" evidence="2">
    <location>
        <begin position="2"/>
        <end position="120"/>
    </location>
</feature>
<sequence>MKVLVIDDNPDFLRLFRLYAEEISNIEFIYTESGEDGLNLLADDRNQEISIIASDIRMPKMSGIELLNIVKKNYPNIPVILITGLEINYLSNYGIDLDLMDVVSKDIGIKGIISKIEKGVILQLKGVLIKY</sequence>
<dbReference type="InterPro" id="IPR001789">
    <property type="entry name" value="Sig_transdc_resp-reg_receiver"/>
</dbReference>
<evidence type="ECO:0000313" key="3">
    <source>
        <dbReference type="EMBL" id="GAG55854.1"/>
    </source>
</evidence>
<dbReference type="AlphaFoldDB" id="X0YIH2"/>
<dbReference type="SUPFAM" id="SSF52172">
    <property type="entry name" value="CheY-like"/>
    <property type="match status" value="1"/>
</dbReference>
<dbReference type="EMBL" id="BART01003372">
    <property type="protein sequence ID" value="GAG55854.1"/>
    <property type="molecule type" value="Genomic_DNA"/>
</dbReference>
<proteinExistence type="predicted"/>
<organism evidence="3">
    <name type="scientific">marine sediment metagenome</name>
    <dbReference type="NCBI Taxonomy" id="412755"/>
    <lineage>
        <taxon>unclassified sequences</taxon>
        <taxon>metagenomes</taxon>
        <taxon>ecological metagenomes</taxon>
    </lineage>
</organism>
<keyword evidence="1" id="KW-0597">Phosphoprotein</keyword>
<dbReference type="PANTHER" id="PTHR44591">
    <property type="entry name" value="STRESS RESPONSE REGULATOR PROTEIN 1"/>
    <property type="match status" value="1"/>
</dbReference>
<dbReference type="SMART" id="SM00448">
    <property type="entry name" value="REC"/>
    <property type="match status" value="1"/>
</dbReference>
<accession>X0YIH2</accession>
<dbReference type="Pfam" id="PF00072">
    <property type="entry name" value="Response_reg"/>
    <property type="match status" value="1"/>
</dbReference>
<gene>
    <name evidence="3" type="ORF">S01H4_09371</name>
</gene>
<protein>
    <recommendedName>
        <fullName evidence="2">Response regulatory domain-containing protein</fullName>
    </recommendedName>
</protein>
<dbReference type="PROSITE" id="PS50110">
    <property type="entry name" value="RESPONSE_REGULATORY"/>
    <property type="match status" value="1"/>
</dbReference>
<dbReference type="PANTHER" id="PTHR44591:SF3">
    <property type="entry name" value="RESPONSE REGULATORY DOMAIN-CONTAINING PROTEIN"/>
    <property type="match status" value="1"/>
</dbReference>
<dbReference type="InterPro" id="IPR011006">
    <property type="entry name" value="CheY-like_superfamily"/>
</dbReference>
<dbReference type="Gene3D" id="3.40.50.2300">
    <property type="match status" value="1"/>
</dbReference>